<reference evidence="18 19" key="1">
    <citation type="submission" date="2020-08" db="EMBL/GenBank/DDBJ databases">
        <title>Genomic Encyclopedia of Type Strains, Phase IV (KMG-IV): sequencing the most valuable type-strain genomes for metagenomic binning, comparative biology and taxonomic classification.</title>
        <authorList>
            <person name="Goeker M."/>
        </authorList>
    </citation>
    <scope>NUCLEOTIDE SEQUENCE [LARGE SCALE GENOMIC DNA]</scope>
    <source>
        <strain evidence="18 19">DSM 17075</strain>
    </source>
</reference>
<comment type="caution">
    <text evidence="18">The sequence shown here is derived from an EMBL/GenBank/DDBJ whole genome shotgun (WGS) entry which is preliminary data.</text>
</comment>
<evidence type="ECO:0000256" key="10">
    <source>
        <dbReference type="ARBA" id="ARBA00023012"/>
    </source>
</evidence>
<evidence type="ECO:0000256" key="5">
    <source>
        <dbReference type="ARBA" id="ARBA00022553"/>
    </source>
</evidence>
<dbReference type="InterPro" id="IPR003018">
    <property type="entry name" value="GAF"/>
</dbReference>
<keyword evidence="7" id="KW-0547">Nucleotide-binding</keyword>
<keyword evidence="5 12" id="KW-0597">Phosphoprotein</keyword>
<dbReference type="CDD" id="cd00075">
    <property type="entry name" value="HATPase"/>
    <property type="match status" value="1"/>
</dbReference>
<evidence type="ECO:0000256" key="7">
    <source>
        <dbReference type="ARBA" id="ARBA00022741"/>
    </source>
</evidence>
<evidence type="ECO:0000256" key="1">
    <source>
        <dbReference type="ARBA" id="ARBA00000085"/>
    </source>
</evidence>
<dbReference type="PROSITE" id="PS50110">
    <property type="entry name" value="RESPONSE_REGULATORY"/>
    <property type="match status" value="1"/>
</dbReference>
<dbReference type="InterPro" id="IPR003594">
    <property type="entry name" value="HATPase_dom"/>
</dbReference>
<keyword evidence="14" id="KW-0812">Transmembrane</keyword>
<evidence type="ECO:0000259" key="15">
    <source>
        <dbReference type="PROSITE" id="PS50109"/>
    </source>
</evidence>
<dbReference type="Proteomes" id="UP000559598">
    <property type="component" value="Unassembled WGS sequence"/>
</dbReference>
<dbReference type="PANTHER" id="PTHR43547">
    <property type="entry name" value="TWO-COMPONENT HISTIDINE KINASE"/>
    <property type="match status" value="1"/>
</dbReference>
<protein>
    <recommendedName>
        <fullName evidence="3">histidine kinase</fullName>
        <ecNumber evidence="3">2.7.13.3</ecNumber>
    </recommendedName>
</protein>
<dbReference type="SMART" id="SM00304">
    <property type="entry name" value="HAMP"/>
    <property type="match status" value="1"/>
</dbReference>
<dbReference type="InterPro" id="IPR003660">
    <property type="entry name" value="HAMP_dom"/>
</dbReference>
<gene>
    <name evidence="18" type="ORF">GGR02_002668</name>
</gene>
<comment type="subcellular location">
    <subcellularLocation>
        <location evidence="2">Cell membrane</location>
        <topology evidence="2">Multi-pass membrane protein</topology>
    </subcellularLocation>
</comment>
<proteinExistence type="predicted"/>
<keyword evidence="6" id="KW-0808">Transferase</keyword>
<dbReference type="RefSeq" id="WP_183185440.1">
    <property type="nucleotide sequence ID" value="NZ_BMNP01000021.1"/>
</dbReference>
<dbReference type="SUPFAM" id="SSF55874">
    <property type="entry name" value="ATPase domain of HSP90 chaperone/DNA topoisomerase II/histidine kinase"/>
    <property type="match status" value="1"/>
</dbReference>
<dbReference type="PROSITE" id="PS50109">
    <property type="entry name" value="HIS_KIN"/>
    <property type="match status" value="1"/>
</dbReference>
<feature type="domain" description="Response regulatory" evidence="16">
    <location>
        <begin position="824"/>
        <end position="939"/>
    </location>
</feature>
<dbReference type="InterPro" id="IPR036097">
    <property type="entry name" value="HisK_dim/P_sf"/>
</dbReference>
<accession>A0A840DP72</accession>
<dbReference type="FunFam" id="1.10.287.130:FF:000001">
    <property type="entry name" value="Two-component sensor histidine kinase"/>
    <property type="match status" value="1"/>
</dbReference>
<dbReference type="PANTHER" id="PTHR43547:SF2">
    <property type="entry name" value="HYBRID SIGNAL TRANSDUCTION HISTIDINE KINASE C"/>
    <property type="match status" value="1"/>
</dbReference>
<dbReference type="InterPro" id="IPR035965">
    <property type="entry name" value="PAS-like_dom_sf"/>
</dbReference>
<dbReference type="CDD" id="cd17574">
    <property type="entry name" value="REC_OmpR"/>
    <property type="match status" value="1"/>
</dbReference>
<dbReference type="PRINTS" id="PR00344">
    <property type="entry name" value="BCTRLSENSOR"/>
</dbReference>
<dbReference type="InterPro" id="IPR036890">
    <property type="entry name" value="HATPase_C_sf"/>
</dbReference>
<dbReference type="Gene3D" id="3.40.50.2300">
    <property type="match status" value="1"/>
</dbReference>
<evidence type="ECO:0000259" key="17">
    <source>
        <dbReference type="PROSITE" id="PS50885"/>
    </source>
</evidence>
<dbReference type="InterPro" id="IPR003661">
    <property type="entry name" value="HisK_dim/P_dom"/>
</dbReference>
<dbReference type="GO" id="GO:0000155">
    <property type="term" value="F:phosphorelay sensor kinase activity"/>
    <property type="evidence" value="ECO:0007669"/>
    <property type="project" value="InterPro"/>
</dbReference>
<dbReference type="Pfam" id="PF02518">
    <property type="entry name" value="HATPase_c"/>
    <property type="match status" value="1"/>
</dbReference>
<feature type="modified residue" description="4-aspartylphosphate" evidence="12">
    <location>
        <position position="873"/>
    </location>
</feature>
<dbReference type="Pfam" id="PF00512">
    <property type="entry name" value="HisKA"/>
    <property type="match status" value="1"/>
</dbReference>
<dbReference type="Pfam" id="PF01590">
    <property type="entry name" value="GAF"/>
    <property type="match status" value="1"/>
</dbReference>
<dbReference type="SMART" id="SM00388">
    <property type="entry name" value="HisKA"/>
    <property type="match status" value="1"/>
</dbReference>
<keyword evidence="19" id="KW-1185">Reference proteome</keyword>
<dbReference type="Gene3D" id="3.30.565.10">
    <property type="entry name" value="Histidine kinase-like ATPase, C-terminal domain"/>
    <property type="match status" value="1"/>
</dbReference>
<dbReference type="SUPFAM" id="SSF158472">
    <property type="entry name" value="HAMP domain-like"/>
    <property type="match status" value="1"/>
</dbReference>
<keyword evidence="9" id="KW-0067">ATP-binding</keyword>
<evidence type="ECO:0000313" key="19">
    <source>
        <dbReference type="Proteomes" id="UP000559598"/>
    </source>
</evidence>
<comment type="catalytic activity">
    <reaction evidence="1">
        <text>ATP + protein L-histidine = ADP + protein N-phospho-L-histidine.</text>
        <dbReference type="EC" id="2.7.13.3"/>
    </reaction>
</comment>
<dbReference type="Pfam" id="PF00072">
    <property type="entry name" value="Response_reg"/>
    <property type="match status" value="1"/>
</dbReference>
<dbReference type="AlphaFoldDB" id="A0A840DP72"/>
<dbReference type="Pfam" id="PF00672">
    <property type="entry name" value="HAMP"/>
    <property type="match status" value="1"/>
</dbReference>
<dbReference type="SUPFAM" id="SSF55785">
    <property type="entry name" value="PYP-like sensor domain (PAS domain)"/>
    <property type="match status" value="1"/>
</dbReference>
<organism evidence="18 19">
    <name type="scientific">Anoxybacteroides voinovskiense</name>
    <dbReference type="NCBI Taxonomy" id="230470"/>
    <lineage>
        <taxon>Bacteria</taxon>
        <taxon>Bacillati</taxon>
        <taxon>Bacillota</taxon>
        <taxon>Bacilli</taxon>
        <taxon>Bacillales</taxon>
        <taxon>Anoxybacillaceae</taxon>
        <taxon>Anoxybacteroides</taxon>
    </lineage>
</organism>
<dbReference type="InterPro" id="IPR004358">
    <property type="entry name" value="Sig_transdc_His_kin-like_C"/>
</dbReference>
<dbReference type="SUPFAM" id="SSF55781">
    <property type="entry name" value="GAF domain-like"/>
    <property type="match status" value="1"/>
</dbReference>
<dbReference type="EMBL" id="JACIDE010000021">
    <property type="protein sequence ID" value="MBB4074874.1"/>
    <property type="molecule type" value="Genomic_DNA"/>
</dbReference>
<name>A0A840DP72_9BACL</name>
<evidence type="ECO:0000256" key="12">
    <source>
        <dbReference type="PROSITE-ProRule" id="PRU00169"/>
    </source>
</evidence>
<feature type="transmembrane region" description="Helical" evidence="14">
    <location>
        <begin position="189"/>
        <end position="208"/>
    </location>
</feature>
<dbReference type="InterPro" id="IPR005467">
    <property type="entry name" value="His_kinase_dom"/>
</dbReference>
<keyword evidence="10" id="KW-0902">Two-component regulatory system</keyword>
<dbReference type="SUPFAM" id="SSF52172">
    <property type="entry name" value="CheY-like"/>
    <property type="match status" value="1"/>
</dbReference>
<evidence type="ECO:0000256" key="11">
    <source>
        <dbReference type="ARBA" id="ARBA00023136"/>
    </source>
</evidence>
<dbReference type="SMART" id="SM00065">
    <property type="entry name" value="GAF"/>
    <property type="match status" value="1"/>
</dbReference>
<dbReference type="SUPFAM" id="SSF47384">
    <property type="entry name" value="Homodimeric domain of signal transducing histidine kinase"/>
    <property type="match status" value="1"/>
</dbReference>
<evidence type="ECO:0000256" key="14">
    <source>
        <dbReference type="SAM" id="Phobius"/>
    </source>
</evidence>
<dbReference type="CDD" id="cd00082">
    <property type="entry name" value="HisKA"/>
    <property type="match status" value="1"/>
</dbReference>
<dbReference type="EC" id="2.7.13.3" evidence="3"/>
<feature type="transmembrane region" description="Helical" evidence="14">
    <location>
        <begin position="16"/>
        <end position="36"/>
    </location>
</feature>
<evidence type="ECO:0000259" key="16">
    <source>
        <dbReference type="PROSITE" id="PS50110"/>
    </source>
</evidence>
<evidence type="ECO:0000256" key="9">
    <source>
        <dbReference type="ARBA" id="ARBA00022840"/>
    </source>
</evidence>
<dbReference type="InterPro" id="IPR029016">
    <property type="entry name" value="GAF-like_dom_sf"/>
</dbReference>
<evidence type="ECO:0000256" key="13">
    <source>
        <dbReference type="SAM" id="Coils"/>
    </source>
</evidence>
<sequence>MEKISRYFRQSLTRQFIGLMSLFIVLFLVGGALVLWKQQTLVNTFEAKREQLQQKERYAEQLDRAFTQAFFDARGYLAFGRKEFKQSIYQQKEQVVATMQKLKPLAKTAEDRQLLEEAAAFTSYYFDDLVKKAIADFEAGNIQAVLKASENGGTASIQRFQKQLSEYHSSLVEQIENEYKQLKMTQAQLQYSFLLFIFLMMLLLMSIMRMMAKRIGRPLNAFATAAEKFAQEETDVHWSFANERDDEIGKLSRAFQKMIYSIREKEDSLVAQNEELLAQQDELESQQAELEQALETMQRREEELRRRNEFINGLSNSLDKQEVLDSIVCNICKVMDADRGMIVLLNDKKSYAAFGVSAQGVQQFLHELDNGMYQRLQKTKQPFSVKRELPTSEKGYYEEALYSYDLVLPVLSAQREVEAIMMFSRFRGDFSPHEIEEYERLTKQVSISLQKIRLYEESEKDRRMTQDILNNIQEGIQLVDMRGVNLMMNTQLANFLHVDVNEISEAPYEQWKSLLLQKVVDEKNLSDYLDRVLLHDTLETKSFTYHVKGEKKVIHMYAEPLYRGTERFGTVFVHRDITKEFEVDQMKSEFVSTVSHELRTPLSSVLGFTELMLNKELKPERQRKYLTTIYQEAKRLTALINDFLDVQRMESGRQTYDKKYEDIVPIIQNVIETQKVNTTIHEFMIQKETNRTIVLGDRDKLAQVFTNLLSNAVKYSPDGGKITVRIYEQGDRLAIDVTDEGLGIPAEAIPHLFTKFYRVDNSDRRRIGGTGLGLAIVKEIVKAHDGEIAVTSEVKKGSTFTISLPLVAVETDPQNDVPIDKGMNVIIVEDDRNLASLLEAELSDSGFSVKSFKNGKEAIGAIKAEKPAAVVLDIMLEEGEMSGWDVLEKMKADKELSSIPIIVSSALEEKEKGLMLGASDYLIKPYQPSQLTKTILHMLLKQERQGEILVPVTDEEDK</sequence>
<keyword evidence="14" id="KW-1133">Transmembrane helix</keyword>
<keyword evidence="8 18" id="KW-0418">Kinase</keyword>
<dbReference type="GO" id="GO:0005524">
    <property type="term" value="F:ATP binding"/>
    <property type="evidence" value="ECO:0007669"/>
    <property type="project" value="UniProtKB-KW"/>
</dbReference>
<dbReference type="Gene3D" id="3.30.450.40">
    <property type="match status" value="1"/>
</dbReference>
<dbReference type="SMART" id="SM00387">
    <property type="entry name" value="HATPase_c"/>
    <property type="match status" value="1"/>
</dbReference>
<dbReference type="Gene3D" id="3.30.450.20">
    <property type="entry name" value="PAS domain"/>
    <property type="match status" value="1"/>
</dbReference>
<evidence type="ECO:0000256" key="3">
    <source>
        <dbReference type="ARBA" id="ARBA00012438"/>
    </source>
</evidence>
<dbReference type="SMART" id="SM00448">
    <property type="entry name" value="REC"/>
    <property type="match status" value="1"/>
</dbReference>
<dbReference type="Gene3D" id="1.10.287.130">
    <property type="match status" value="1"/>
</dbReference>
<dbReference type="PROSITE" id="PS50885">
    <property type="entry name" value="HAMP"/>
    <property type="match status" value="1"/>
</dbReference>
<evidence type="ECO:0000313" key="18">
    <source>
        <dbReference type="EMBL" id="MBB4074874.1"/>
    </source>
</evidence>
<feature type="domain" description="Histidine kinase" evidence="15">
    <location>
        <begin position="593"/>
        <end position="808"/>
    </location>
</feature>
<evidence type="ECO:0000256" key="8">
    <source>
        <dbReference type="ARBA" id="ARBA00022777"/>
    </source>
</evidence>
<feature type="coiled-coil region" evidence="13">
    <location>
        <begin position="262"/>
        <end position="314"/>
    </location>
</feature>
<keyword evidence="13" id="KW-0175">Coiled coil</keyword>
<evidence type="ECO:0000256" key="6">
    <source>
        <dbReference type="ARBA" id="ARBA00022679"/>
    </source>
</evidence>
<dbReference type="Gene3D" id="6.10.340.10">
    <property type="match status" value="1"/>
</dbReference>
<dbReference type="InterPro" id="IPR011006">
    <property type="entry name" value="CheY-like_superfamily"/>
</dbReference>
<keyword evidence="11 14" id="KW-0472">Membrane</keyword>
<evidence type="ECO:0000256" key="2">
    <source>
        <dbReference type="ARBA" id="ARBA00004651"/>
    </source>
</evidence>
<feature type="domain" description="HAMP" evidence="17">
    <location>
        <begin position="213"/>
        <end position="267"/>
    </location>
</feature>
<evidence type="ECO:0000256" key="4">
    <source>
        <dbReference type="ARBA" id="ARBA00022475"/>
    </source>
</evidence>
<keyword evidence="4" id="KW-1003">Cell membrane</keyword>
<dbReference type="CDD" id="cd06225">
    <property type="entry name" value="HAMP"/>
    <property type="match status" value="1"/>
</dbReference>
<dbReference type="InterPro" id="IPR001789">
    <property type="entry name" value="Sig_transdc_resp-reg_receiver"/>
</dbReference>
<dbReference type="FunFam" id="3.30.565.10:FF:000006">
    <property type="entry name" value="Sensor histidine kinase WalK"/>
    <property type="match status" value="1"/>
</dbReference>
<dbReference type="GO" id="GO:0005886">
    <property type="term" value="C:plasma membrane"/>
    <property type="evidence" value="ECO:0007669"/>
    <property type="project" value="UniProtKB-SubCell"/>
</dbReference>